<sequence>MNNIIRKLLVGVASLVLEALSVSKEQIIHQRQLMAALRRVNQCEIILGMTIADGHPDDIQTAQKHLGDARTAFHAMYTNSQEQQ</sequence>
<reference evidence="1 2" key="1">
    <citation type="submission" date="2023-07" db="EMBL/GenBank/DDBJ databases">
        <title>Citrobacter selenititolerans sp. nov., isolated from seleniferous soil.</title>
        <authorList>
            <person name="Zhang S."/>
            <person name="Li K."/>
            <person name="Peng J."/>
            <person name="Wang H."/>
            <person name="Sun J."/>
            <person name="Guo Y."/>
        </authorList>
    </citation>
    <scope>NUCLEOTIDE SEQUENCE [LARGE SCALE GENOMIC DNA]</scope>
    <source>
        <strain evidence="1 2">S2-9</strain>
    </source>
</reference>
<organism evidence="1 2">
    <name type="scientific">Citrobacter enshiensis</name>
    <dbReference type="NCBI Taxonomy" id="2971264"/>
    <lineage>
        <taxon>Bacteria</taxon>
        <taxon>Pseudomonadati</taxon>
        <taxon>Pseudomonadota</taxon>
        <taxon>Gammaproteobacteria</taxon>
        <taxon>Enterobacterales</taxon>
        <taxon>Enterobacteriaceae</taxon>
        <taxon>Citrobacter</taxon>
    </lineage>
</organism>
<dbReference type="Proteomes" id="UP001174867">
    <property type="component" value="Unassembled WGS sequence"/>
</dbReference>
<gene>
    <name evidence="1" type="ORF">Q0A17_06315</name>
</gene>
<evidence type="ECO:0000313" key="2">
    <source>
        <dbReference type="Proteomes" id="UP001174867"/>
    </source>
</evidence>
<comment type="caution">
    <text evidence="1">The sequence shown here is derived from an EMBL/GenBank/DDBJ whole genome shotgun (WGS) entry which is preliminary data.</text>
</comment>
<evidence type="ECO:0000313" key="1">
    <source>
        <dbReference type="EMBL" id="MDN8599028.1"/>
    </source>
</evidence>
<dbReference type="RefSeq" id="WP_301697457.1">
    <property type="nucleotide sequence ID" value="NZ_JAUJYW010000002.1"/>
</dbReference>
<proteinExistence type="predicted"/>
<keyword evidence="2" id="KW-1185">Reference proteome</keyword>
<protein>
    <submittedName>
        <fullName evidence="1">Uncharacterized protein</fullName>
    </submittedName>
</protein>
<accession>A0ABT8PSK6</accession>
<name>A0ABT8PSK6_9ENTR</name>
<dbReference type="EMBL" id="JAUJYW010000002">
    <property type="protein sequence ID" value="MDN8599028.1"/>
    <property type="molecule type" value="Genomic_DNA"/>
</dbReference>